<dbReference type="PANTHER" id="PTHR43375">
    <property type="entry name" value="OROTIDINE 5'-PHOSPHATE DECARBOXYLASE"/>
    <property type="match status" value="1"/>
</dbReference>
<dbReference type="EMBL" id="JACIBT010000001">
    <property type="protein sequence ID" value="MBB3667124.1"/>
    <property type="molecule type" value="Genomic_DNA"/>
</dbReference>
<dbReference type="UniPathway" id="UPA00070">
    <property type="reaction ID" value="UER00120"/>
</dbReference>
<dbReference type="SUPFAM" id="SSF51366">
    <property type="entry name" value="Ribulose-phoshate binding barrel"/>
    <property type="match status" value="1"/>
</dbReference>
<evidence type="ECO:0000256" key="1">
    <source>
        <dbReference type="ARBA" id="ARBA00004861"/>
    </source>
</evidence>
<organism evidence="9 10">
    <name type="scientific">Garicola koreensis</name>
    <dbReference type="NCBI Taxonomy" id="1262554"/>
    <lineage>
        <taxon>Bacteria</taxon>
        <taxon>Bacillati</taxon>
        <taxon>Actinomycetota</taxon>
        <taxon>Actinomycetes</taxon>
        <taxon>Micrococcales</taxon>
        <taxon>Micrococcaceae</taxon>
        <taxon>Garicola</taxon>
    </lineage>
</organism>
<dbReference type="Gene3D" id="3.20.20.70">
    <property type="entry name" value="Aldolase class I"/>
    <property type="match status" value="1"/>
</dbReference>
<proteinExistence type="inferred from homology"/>
<evidence type="ECO:0000256" key="5">
    <source>
        <dbReference type="ARBA" id="ARBA00023239"/>
    </source>
</evidence>
<feature type="domain" description="Orotidine 5'-phosphate decarboxylase" evidence="8">
    <location>
        <begin position="21"/>
        <end position="294"/>
    </location>
</feature>
<dbReference type="InterPro" id="IPR018089">
    <property type="entry name" value="OMPdecase_AS"/>
</dbReference>
<evidence type="ECO:0000256" key="3">
    <source>
        <dbReference type="ARBA" id="ARBA00022793"/>
    </source>
</evidence>
<dbReference type="PANTHER" id="PTHR43375:SF1">
    <property type="entry name" value="OROTIDINE 5'-PHOSPHATE DECARBOXYLASE"/>
    <property type="match status" value="1"/>
</dbReference>
<comment type="pathway">
    <text evidence="1 7">Pyrimidine metabolism; UMP biosynthesis via de novo pathway; UMP from orotate: step 2/2.</text>
</comment>
<keyword evidence="10" id="KW-1185">Reference proteome</keyword>
<dbReference type="GO" id="GO:0044205">
    <property type="term" value="P:'de novo' UMP biosynthetic process"/>
    <property type="evidence" value="ECO:0007669"/>
    <property type="project" value="UniProtKB-UniRule"/>
</dbReference>
<evidence type="ECO:0000256" key="7">
    <source>
        <dbReference type="HAMAP-Rule" id="MF_01215"/>
    </source>
</evidence>
<dbReference type="InterPro" id="IPR001754">
    <property type="entry name" value="OMPdeCOase_dom"/>
</dbReference>
<dbReference type="AlphaFoldDB" id="A0A7W5TTM7"/>
<keyword evidence="4 7" id="KW-0665">Pyrimidine biosynthesis</keyword>
<dbReference type="CDD" id="cd04725">
    <property type="entry name" value="OMP_decarboxylase_like"/>
    <property type="match status" value="1"/>
</dbReference>
<keyword evidence="3 7" id="KW-0210">Decarboxylase</keyword>
<gene>
    <name evidence="7" type="primary">pyrF</name>
    <name evidence="9" type="ORF">FHX47_000717</name>
</gene>
<dbReference type="GO" id="GO:0004590">
    <property type="term" value="F:orotidine-5'-phosphate decarboxylase activity"/>
    <property type="evidence" value="ECO:0007669"/>
    <property type="project" value="UniProtKB-UniRule"/>
</dbReference>
<dbReference type="InterPro" id="IPR013785">
    <property type="entry name" value="Aldolase_TIM"/>
</dbReference>
<evidence type="ECO:0000256" key="2">
    <source>
        <dbReference type="ARBA" id="ARBA00008847"/>
    </source>
</evidence>
<dbReference type="NCBIfam" id="TIGR02127">
    <property type="entry name" value="pyrF_sub2"/>
    <property type="match status" value="1"/>
</dbReference>
<evidence type="ECO:0000313" key="10">
    <source>
        <dbReference type="Proteomes" id="UP000547528"/>
    </source>
</evidence>
<evidence type="ECO:0000256" key="6">
    <source>
        <dbReference type="ARBA" id="ARBA00049157"/>
    </source>
</evidence>
<comment type="catalytic activity">
    <reaction evidence="6 7">
        <text>orotidine 5'-phosphate + H(+) = UMP + CO2</text>
        <dbReference type="Rhea" id="RHEA:11596"/>
        <dbReference type="ChEBI" id="CHEBI:15378"/>
        <dbReference type="ChEBI" id="CHEBI:16526"/>
        <dbReference type="ChEBI" id="CHEBI:57538"/>
        <dbReference type="ChEBI" id="CHEBI:57865"/>
        <dbReference type="EC" id="4.1.1.23"/>
    </reaction>
</comment>
<evidence type="ECO:0000259" key="8">
    <source>
        <dbReference type="SMART" id="SM00934"/>
    </source>
</evidence>
<dbReference type="InterPro" id="IPR011060">
    <property type="entry name" value="RibuloseP-bd_barrel"/>
</dbReference>
<dbReference type="RefSeq" id="WP_343064287.1">
    <property type="nucleotide sequence ID" value="NZ_BAABKR010000001.1"/>
</dbReference>
<sequence length="303" mass="30689">MSLSQPGFGARLAEAYRAYGQLCVGIDPHPGLLTAWGLNDDAAGLREFGRRIITAAAGRAAAVKPQVAFFESCGLGGMAALADIIAEAKQAGLLVIADAKRGDIGSTMAAYAEAWLNPQNDFGADALTVSPYLGFGSLAPAVEAAQRYRGGLFVLALTSNPEGQQVQLARREQEVAPGASSASTVAGHIASQVQQINTARPAPDGAAVGETAVGETALGDIGLVVGATTAPLASSSGIDLTAGRPALLAPGYGAQGATAAQLRSGFGSAWPQVLVNSSRAILEQGPEVADLIRAIEASQAELR</sequence>
<protein>
    <recommendedName>
        <fullName evidence="7">Orotidine 5'-phosphate decarboxylase</fullName>
        <ecNumber evidence="7">4.1.1.23</ecNumber>
    </recommendedName>
    <alternativeName>
        <fullName evidence="7">OMP decarboxylase</fullName>
        <shortName evidence="7">OMPDCase</shortName>
        <shortName evidence="7">OMPdecase</shortName>
    </alternativeName>
</protein>
<keyword evidence="5 7" id="KW-0456">Lyase</keyword>
<feature type="active site" description="Proton donor" evidence="7">
    <location>
        <position position="100"/>
    </location>
</feature>
<dbReference type="HAMAP" id="MF_01215">
    <property type="entry name" value="OMPdecase_type2"/>
    <property type="match status" value="1"/>
</dbReference>
<comment type="caution">
    <text evidence="9">The sequence shown here is derived from an EMBL/GenBank/DDBJ whole genome shotgun (WGS) entry which is preliminary data.</text>
</comment>
<dbReference type="GO" id="GO:0006207">
    <property type="term" value="P:'de novo' pyrimidine nucleobase biosynthetic process"/>
    <property type="evidence" value="ECO:0007669"/>
    <property type="project" value="InterPro"/>
</dbReference>
<dbReference type="InterPro" id="IPR011995">
    <property type="entry name" value="OMPdecase_type-2"/>
</dbReference>
<dbReference type="Pfam" id="PF00215">
    <property type="entry name" value="OMPdecase"/>
    <property type="match status" value="1"/>
</dbReference>
<accession>A0A7W5TTM7</accession>
<dbReference type="EC" id="4.1.1.23" evidence="7"/>
<evidence type="ECO:0000256" key="4">
    <source>
        <dbReference type="ARBA" id="ARBA00022975"/>
    </source>
</evidence>
<reference evidence="9 10" key="1">
    <citation type="submission" date="2020-08" db="EMBL/GenBank/DDBJ databases">
        <title>Sequencing the genomes of 1000 actinobacteria strains.</title>
        <authorList>
            <person name="Klenk H.-P."/>
        </authorList>
    </citation>
    <scope>NUCLEOTIDE SEQUENCE [LARGE SCALE GENOMIC DNA]</scope>
    <source>
        <strain evidence="9 10">DSM 28238</strain>
    </source>
</reference>
<evidence type="ECO:0000313" key="9">
    <source>
        <dbReference type="EMBL" id="MBB3667124.1"/>
    </source>
</evidence>
<dbReference type="Proteomes" id="UP000547528">
    <property type="component" value="Unassembled WGS sequence"/>
</dbReference>
<dbReference type="SMART" id="SM00934">
    <property type="entry name" value="OMPdecase"/>
    <property type="match status" value="1"/>
</dbReference>
<dbReference type="PROSITE" id="PS00156">
    <property type="entry name" value="OMPDECASE"/>
    <property type="match status" value="1"/>
</dbReference>
<comment type="similarity">
    <text evidence="2 7">Belongs to the OMP decarboxylase family. Type 2 subfamily.</text>
</comment>
<name>A0A7W5TTM7_9MICC</name>